<evidence type="ECO:0000256" key="6">
    <source>
        <dbReference type="SAM" id="Phobius"/>
    </source>
</evidence>
<dbReference type="KEGG" id="obg:Verru16b_02953"/>
<dbReference type="InterPro" id="IPR037185">
    <property type="entry name" value="EmrE-like"/>
</dbReference>
<comment type="subcellular location">
    <subcellularLocation>
        <location evidence="1">Cell membrane</location>
        <topology evidence="1">Multi-pass membrane protein</topology>
    </subcellularLocation>
</comment>
<dbReference type="PANTHER" id="PTHR32322">
    <property type="entry name" value="INNER MEMBRANE TRANSPORTER"/>
    <property type="match status" value="1"/>
</dbReference>
<gene>
    <name evidence="8" type="ORF">Verru16b_02953</name>
</gene>
<keyword evidence="9" id="KW-1185">Reference proteome</keyword>
<evidence type="ECO:0000313" key="9">
    <source>
        <dbReference type="Proteomes" id="UP000095228"/>
    </source>
</evidence>
<proteinExistence type="predicted"/>
<reference evidence="8 9" key="1">
    <citation type="submission" date="2016-06" db="EMBL/GenBank/DDBJ databases">
        <title>Three novel species with peptidoglycan cell walls form the new genus Lacunisphaera gen. nov. in the family Opitutaceae of the verrucomicrobial subdivision 4.</title>
        <authorList>
            <person name="Rast P."/>
            <person name="Gloeckner I."/>
            <person name="Jogler M."/>
            <person name="Boedeker C."/>
            <person name="Jeske O."/>
            <person name="Wiegand S."/>
            <person name="Reinhardt R."/>
            <person name="Schumann P."/>
            <person name="Rohde M."/>
            <person name="Spring S."/>
            <person name="Gloeckner F.O."/>
            <person name="Jogler C."/>
        </authorList>
    </citation>
    <scope>NUCLEOTIDE SEQUENCE [LARGE SCALE GENOMIC DNA]</scope>
    <source>
        <strain evidence="8 9">IG16b</strain>
    </source>
</reference>
<feature type="transmembrane region" description="Helical" evidence="6">
    <location>
        <begin position="86"/>
        <end position="105"/>
    </location>
</feature>
<evidence type="ECO:0000256" key="2">
    <source>
        <dbReference type="ARBA" id="ARBA00022475"/>
    </source>
</evidence>
<accession>A0A1D8AY87</accession>
<feature type="transmembrane region" description="Helical" evidence="6">
    <location>
        <begin position="258"/>
        <end position="275"/>
    </location>
</feature>
<evidence type="ECO:0000256" key="5">
    <source>
        <dbReference type="ARBA" id="ARBA00023136"/>
    </source>
</evidence>
<dbReference type="GO" id="GO:0005886">
    <property type="term" value="C:plasma membrane"/>
    <property type="evidence" value="ECO:0007669"/>
    <property type="project" value="UniProtKB-SubCell"/>
</dbReference>
<feature type="transmembrane region" description="Helical" evidence="6">
    <location>
        <begin position="137"/>
        <end position="160"/>
    </location>
</feature>
<dbReference type="Proteomes" id="UP000095228">
    <property type="component" value="Chromosome"/>
</dbReference>
<feature type="transmembrane region" description="Helical" evidence="6">
    <location>
        <begin position="30"/>
        <end position="48"/>
    </location>
</feature>
<organism evidence="8 9">
    <name type="scientific">Lacunisphaera limnophila</name>
    <dbReference type="NCBI Taxonomy" id="1838286"/>
    <lineage>
        <taxon>Bacteria</taxon>
        <taxon>Pseudomonadati</taxon>
        <taxon>Verrucomicrobiota</taxon>
        <taxon>Opitutia</taxon>
        <taxon>Opitutales</taxon>
        <taxon>Opitutaceae</taxon>
        <taxon>Lacunisphaera</taxon>
    </lineage>
</organism>
<dbReference type="Pfam" id="PF00892">
    <property type="entry name" value="EamA"/>
    <property type="match status" value="2"/>
</dbReference>
<dbReference type="OrthoDB" id="1412048at2"/>
<evidence type="ECO:0000313" key="8">
    <source>
        <dbReference type="EMBL" id="AOS45862.1"/>
    </source>
</evidence>
<feature type="transmembrane region" description="Helical" evidence="6">
    <location>
        <begin position="231"/>
        <end position="252"/>
    </location>
</feature>
<dbReference type="RefSeq" id="WP_069962968.1">
    <property type="nucleotide sequence ID" value="NZ_CP016094.1"/>
</dbReference>
<dbReference type="EMBL" id="CP016094">
    <property type="protein sequence ID" value="AOS45862.1"/>
    <property type="molecule type" value="Genomic_DNA"/>
</dbReference>
<feature type="transmembrane region" description="Helical" evidence="6">
    <location>
        <begin position="172"/>
        <end position="192"/>
    </location>
</feature>
<sequence>MPYLIAVSLLWAFSFGLIKGRLAGLDSAFISAVRLGLALLVFLPFLRFRGLTSRLTTSLVALGAVQFGLMYLAYNESFRHLQAHEVALLTLTTPVFVTLIADALDRTLRVRALAAALLAVLGTGVVVFQGQDLRPTLLGLALVQLSNLAFAAGQVGYKRLRARQPDLRDRDIFGLLYAGGFALALAACFARGDISVELTGSHLLVLLYLGVLASGVGFFLWNLGATQVGTGALAVMNNAKIPLAVACSLLFFGEYADPSRLAISLVLLSTAVWFAEKR</sequence>
<feature type="domain" description="EamA" evidence="7">
    <location>
        <begin position="3"/>
        <end position="127"/>
    </location>
</feature>
<evidence type="ECO:0000256" key="1">
    <source>
        <dbReference type="ARBA" id="ARBA00004651"/>
    </source>
</evidence>
<feature type="transmembrane region" description="Helical" evidence="6">
    <location>
        <begin position="55"/>
        <end position="74"/>
    </location>
</feature>
<keyword evidence="5 6" id="KW-0472">Membrane</keyword>
<keyword evidence="2" id="KW-1003">Cell membrane</keyword>
<feature type="transmembrane region" description="Helical" evidence="6">
    <location>
        <begin position="112"/>
        <end position="131"/>
    </location>
</feature>
<dbReference type="STRING" id="1838286.Verru16b_02953"/>
<evidence type="ECO:0000259" key="7">
    <source>
        <dbReference type="Pfam" id="PF00892"/>
    </source>
</evidence>
<evidence type="ECO:0000256" key="3">
    <source>
        <dbReference type="ARBA" id="ARBA00022692"/>
    </source>
</evidence>
<dbReference type="SUPFAM" id="SSF103481">
    <property type="entry name" value="Multidrug resistance efflux transporter EmrE"/>
    <property type="match status" value="2"/>
</dbReference>
<keyword evidence="4 6" id="KW-1133">Transmembrane helix</keyword>
<dbReference type="InterPro" id="IPR050638">
    <property type="entry name" value="AA-Vitamin_Transporters"/>
</dbReference>
<feature type="transmembrane region" description="Helical" evidence="6">
    <location>
        <begin position="204"/>
        <end position="224"/>
    </location>
</feature>
<evidence type="ECO:0000256" key="4">
    <source>
        <dbReference type="ARBA" id="ARBA00022989"/>
    </source>
</evidence>
<dbReference type="PANTHER" id="PTHR32322:SF18">
    <property type="entry name" value="S-ADENOSYLMETHIONINE_S-ADENOSYLHOMOCYSTEINE TRANSPORTER"/>
    <property type="match status" value="1"/>
</dbReference>
<protein>
    <submittedName>
        <fullName evidence="8">EamA-like transporter family protein</fullName>
    </submittedName>
</protein>
<feature type="domain" description="EamA" evidence="7">
    <location>
        <begin position="139"/>
        <end position="268"/>
    </location>
</feature>
<dbReference type="PATRIC" id="fig|1838286.3.peg.2964"/>
<keyword evidence="3 6" id="KW-0812">Transmembrane</keyword>
<dbReference type="AlphaFoldDB" id="A0A1D8AY87"/>
<dbReference type="InterPro" id="IPR000620">
    <property type="entry name" value="EamA_dom"/>
</dbReference>
<name>A0A1D8AY87_9BACT</name>